<dbReference type="Pfam" id="PF02254">
    <property type="entry name" value="TrkA_N"/>
    <property type="match status" value="1"/>
</dbReference>
<proteinExistence type="inferred from homology"/>
<keyword evidence="3" id="KW-0813">Transport</keyword>
<evidence type="ECO:0000256" key="3">
    <source>
        <dbReference type="ARBA" id="ARBA00022448"/>
    </source>
</evidence>
<keyword evidence="5 7" id="KW-1133">Transmembrane helix</keyword>
<accession>A0ABQ6FDY6</accession>
<comment type="similarity">
    <text evidence="2">Belongs to the monovalent cation:proton antiporter 2 (CPA2) transporter (TC 2.A.37) family.</text>
</comment>
<protein>
    <submittedName>
        <fullName evidence="9">Efflux pump/antiporter</fullName>
    </submittedName>
</protein>
<keyword evidence="10" id="KW-1185">Reference proteome</keyword>
<feature type="transmembrane region" description="Helical" evidence="7">
    <location>
        <begin position="118"/>
        <end position="136"/>
    </location>
</feature>
<evidence type="ECO:0000259" key="8">
    <source>
        <dbReference type="PROSITE" id="PS51201"/>
    </source>
</evidence>
<dbReference type="PANTHER" id="PTHR42751">
    <property type="entry name" value="SODIUM/HYDROGEN EXCHANGER FAMILY/TRKA DOMAIN PROTEIN"/>
    <property type="match status" value="1"/>
</dbReference>
<dbReference type="InterPro" id="IPR003148">
    <property type="entry name" value="RCK_N"/>
</dbReference>
<evidence type="ECO:0000256" key="1">
    <source>
        <dbReference type="ARBA" id="ARBA00004141"/>
    </source>
</evidence>
<comment type="subcellular location">
    <subcellularLocation>
        <location evidence="1">Membrane</location>
        <topology evidence="1">Multi-pass membrane protein</topology>
    </subcellularLocation>
</comment>
<name>A0ABQ6FDY6_9RHOO</name>
<organism evidence="9 10">
    <name type="scientific">Zoogloea oryzae</name>
    <dbReference type="NCBI Taxonomy" id="310767"/>
    <lineage>
        <taxon>Bacteria</taxon>
        <taxon>Pseudomonadati</taxon>
        <taxon>Pseudomonadota</taxon>
        <taxon>Betaproteobacteria</taxon>
        <taxon>Rhodocyclales</taxon>
        <taxon>Zoogloeaceae</taxon>
        <taxon>Zoogloea</taxon>
    </lineage>
</organism>
<feature type="transmembrane region" description="Helical" evidence="7">
    <location>
        <begin position="33"/>
        <end position="51"/>
    </location>
</feature>
<feature type="transmembrane region" description="Helical" evidence="7">
    <location>
        <begin position="309"/>
        <end position="331"/>
    </location>
</feature>
<evidence type="ECO:0000256" key="7">
    <source>
        <dbReference type="SAM" id="Phobius"/>
    </source>
</evidence>
<evidence type="ECO:0000256" key="4">
    <source>
        <dbReference type="ARBA" id="ARBA00022692"/>
    </source>
</evidence>
<feature type="domain" description="RCK N-terminal" evidence="8">
    <location>
        <begin position="428"/>
        <end position="545"/>
    </location>
</feature>
<feature type="transmembrane region" description="Helical" evidence="7">
    <location>
        <begin position="231"/>
        <end position="264"/>
    </location>
</feature>
<dbReference type="InterPro" id="IPR036291">
    <property type="entry name" value="NAD(P)-bd_dom_sf"/>
</dbReference>
<dbReference type="Gene3D" id="1.20.1530.20">
    <property type="match status" value="1"/>
</dbReference>
<comment type="caution">
    <text evidence="9">The sequence shown here is derived from an EMBL/GenBank/DDBJ whole genome shotgun (WGS) entry which is preliminary data.</text>
</comment>
<dbReference type="EMBL" id="BSPX01000062">
    <property type="protein sequence ID" value="GLT23833.1"/>
    <property type="molecule type" value="Genomic_DNA"/>
</dbReference>
<keyword evidence="4 7" id="KW-0812">Transmembrane</keyword>
<feature type="transmembrane region" description="Helical" evidence="7">
    <location>
        <begin position="148"/>
        <end position="168"/>
    </location>
</feature>
<dbReference type="RefSeq" id="WP_284189011.1">
    <property type="nucleotide sequence ID" value="NZ_BSPX01000062.1"/>
</dbReference>
<evidence type="ECO:0000313" key="9">
    <source>
        <dbReference type="EMBL" id="GLT23833.1"/>
    </source>
</evidence>
<dbReference type="Gene3D" id="3.40.50.720">
    <property type="entry name" value="NAD(P)-binding Rossmann-like Domain"/>
    <property type="match status" value="1"/>
</dbReference>
<feature type="transmembrane region" description="Helical" evidence="7">
    <location>
        <begin position="284"/>
        <end position="302"/>
    </location>
</feature>
<dbReference type="InterPro" id="IPR006153">
    <property type="entry name" value="Cation/H_exchanger_TM"/>
</dbReference>
<feature type="transmembrane region" description="Helical" evidence="7">
    <location>
        <begin position="371"/>
        <end position="391"/>
    </location>
</feature>
<feature type="transmembrane region" description="Helical" evidence="7">
    <location>
        <begin position="57"/>
        <end position="76"/>
    </location>
</feature>
<feature type="transmembrane region" description="Helical" evidence="7">
    <location>
        <begin position="88"/>
        <end position="112"/>
    </location>
</feature>
<dbReference type="PANTHER" id="PTHR42751:SF1">
    <property type="entry name" value="CATION_PROTON ANTIPORTER YBAL-RELATED"/>
    <property type="match status" value="1"/>
</dbReference>
<evidence type="ECO:0000256" key="5">
    <source>
        <dbReference type="ARBA" id="ARBA00022989"/>
    </source>
</evidence>
<dbReference type="InterPro" id="IPR038770">
    <property type="entry name" value="Na+/solute_symporter_sf"/>
</dbReference>
<feature type="transmembrane region" description="Helical" evidence="7">
    <location>
        <begin position="6"/>
        <end position="26"/>
    </location>
</feature>
<gene>
    <name evidence="9" type="ORF">GCM10007933_33040</name>
</gene>
<dbReference type="Proteomes" id="UP001157167">
    <property type="component" value="Unassembled WGS sequence"/>
</dbReference>
<feature type="transmembrane region" description="Helical" evidence="7">
    <location>
        <begin position="188"/>
        <end position="210"/>
    </location>
</feature>
<dbReference type="PROSITE" id="PS51201">
    <property type="entry name" value="RCK_N"/>
    <property type="match status" value="1"/>
</dbReference>
<keyword evidence="6 7" id="KW-0472">Membrane</keyword>
<dbReference type="Pfam" id="PF00999">
    <property type="entry name" value="Na_H_Exchanger"/>
    <property type="match status" value="1"/>
</dbReference>
<evidence type="ECO:0000313" key="10">
    <source>
        <dbReference type="Proteomes" id="UP001157167"/>
    </source>
</evidence>
<evidence type="ECO:0000256" key="6">
    <source>
        <dbReference type="ARBA" id="ARBA00023136"/>
    </source>
</evidence>
<evidence type="ECO:0000256" key="2">
    <source>
        <dbReference type="ARBA" id="ARBA00005551"/>
    </source>
</evidence>
<sequence>MPHNVSLIALIAAGLGLAMLLGLLASRLRVPPLVGYLLAGVMIGPGTPGFVADVALAGQLAEIGVMLLMFGVGLHFSLDDLLAVRKIAAPGAVVQIAAATVLGGAAAVSWGWPVGEAVVFGLALSVASTVVLLRALESKGILDSTNGRIAVGWLVVEDLAMVLVLVLLPALAPLLGGNDSAPAADASTLALTVGITFAKVAAFIATMLVVGRRAFPRLLWLVARTGSRELFTLCVVAAAVGVAYASALLFDVSFALGAFFAGMMMRESEFSHRAAEDSLPLRDAFSVLFFVSVGMLFDPAVLMESPLKVVVVVAIILIGKTLAAVALVLAFRYPLNTALTVGASLAQIGEFSFILAGLGQALGLMSAEGQNLILAGAIITIALNAALFAAIEPAQVWARAHSAWARRLDLRDDPLAALPMTTDRKLLSGQVVVVGFGRIGKHIASVLEERHIHYIIADSNREVVEAVRRSGKPAVSGDASDPIVLVQAHITKAAMLVVTIPDPIASRQMVDIARKLNPHIETVLRADTEDGAELLRRDKMGEVFVGEQELARGMARYISGRLAVREG</sequence>
<dbReference type="SUPFAM" id="SSF51735">
    <property type="entry name" value="NAD(P)-binding Rossmann-fold domains"/>
    <property type="match status" value="1"/>
</dbReference>
<feature type="transmembrane region" description="Helical" evidence="7">
    <location>
        <begin position="337"/>
        <end position="359"/>
    </location>
</feature>
<reference evidence="10" key="1">
    <citation type="journal article" date="2019" name="Int. J. Syst. Evol. Microbiol.">
        <title>The Global Catalogue of Microorganisms (GCM) 10K type strain sequencing project: providing services to taxonomists for standard genome sequencing and annotation.</title>
        <authorList>
            <consortium name="The Broad Institute Genomics Platform"/>
            <consortium name="The Broad Institute Genome Sequencing Center for Infectious Disease"/>
            <person name="Wu L."/>
            <person name="Ma J."/>
        </authorList>
    </citation>
    <scope>NUCLEOTIDE SEQUENCE [LARGE SCALE GENOMIC DNA]</scope>
    <source>
        <strain evidence="10">NBRC 102407</strain>
    </source>
</reference>